<evidence type="ECO:0000313" key="1">
    <source>
        <dbReference type="EMBL" id="SCA95945.1"/>
    </source>
</evidence>
<sequence>MEKNIVLISTADWDNPFWTNKQHVAMELSRLGYRILYIDSLGLRAPSLTSGDTKRIINRIKKAIKMPVHKKNELWVWSPLILPWHKYFIVRKLNEYYLNLMIKIWCKKLGFELGEALLLTYNPITTELTDINAYKKVVYHCVDEIKEQPGMPMDFIEHGENNLLKKADCVFVTSKALYENKSKISKKIYYQSNVADFNHFNKAVTEDMITPSDMEAIGGFRIIFIGAISSYKVDFDLLAFIASERPDFNIFLIGRVGEGDPNTTIEMLKKHKNIYFLGPKEYKSLPAYLQASDVAILPNRINKYTDNMFPMKFFEYLAAGISIVGVKLKALEDFEEYYYSSESYSDFLQNLDRVSHKDIISLDKRLSIASKYTYQSRTEKMISIIDEYE</sequence>
<gene>
    <name evidence="1" type="primary">wcuQ</name>
    <name evidence="1" type="synonym">KL138_00008</name>
</gene>
<dbReference type="Gene3D" id="3.40.50.11010">
    <property type="match status" value="1"/>
</dbReference>
<accession>A0A1C3SZY7</accession>
<keyword evidence="1" id="KW-0808">Transferase</keyword>
<protein>
    <submittedName>
        <fullName evidence="1">Putative glycosyltransferase</fullName>
    </submittedName>
</protein>
<reference evidence="1" key="2">
    <citation type="submission" date="2016-08" db="EMBL/GenBank/DDBJ databases">
        <title>Klebsiella loci capsule.</title>
        <authorList>
            <person name="Holt K.E."/>
            <person name="Thomson N.R."/>
        </authorList>
    </citation>
    <scope>NUCLEOTIDE SEQUENCE</scope>
    <source>
        <strain evidence="1">KSB2_3A</strain>
    </source>
</reference>
<proteinExistence type="predicted"/>
<dbReference type="GO" id="GO:0016740">
    <property type="term" value="F:transferase activity"/>
    <property type="evidence" value="ECO:0007669"/>
    <property type="project" value="UniProtKB-KW"/>
</dbReference>
<dbReference type="Pfam" id="PF13692">
    <property type="entry name" value="Glyco_trans_1_4"/>
    <property type="match status" value="1"/>
</dbReference>
<dbReference type="AlphaFoldDB" id="A0A1C3SZY7"/>
<dbReference type="SUPFAM" id="SSF53756">
    <property type="entry name" value="UDP-Glycosyltransferase/glycogen phosphorylase"/>
    <property type="match status" value="1"/>
</dbReference>
<organism evidence="1">
    <name type="scientific">Klebsiella pneumoniae</name>
    <dbReference type="NCBI Taxonomy" id="573"/>
    <lineage>
        <taxon>Bacteria</taxon>
        <taxon>Pseudomonadati</taxon>
        <taxon>Pseudomonadota</taxon>
        <taxon>Gammaproteobacteria</taxon>
        <taxon>Enterobacterales</taxon>
        <taxon>Enterobacteriaceae</taxon>
        <taxon>Klebsiella/Raoultella group</taxon>
        <taxon>Klebsiella</taxon>
        <taxon>Klebsiella pneumoniae complex</taxon>
    </lineage>
</organism>
<dbReference type="EMBL" id="LT603714">
    <property type="protein sequence ID" value="SCA95945.1"/>
    <property type="molecule type" value="Genomic_DNA"/>
</dbReference>
<reference evidence="1" key="1">
    <citation type="submission" date="2016-07" db="EMBL/GenBank/DDBJ databases">
        <authorList>
            <person name="Informatics P."/>
        </authorList>
    </citation>
    <scope>NUCLEOTIDE SEQUENCE</scope>
    <source>
        <strain evidence="1">KSB2_3A</strain>
    </source>
</reference>
<name>A0A1C3SZY7_KLEPN</name>
<dbReference type="Gene3D" id="3.40.50.2000">
    <property type="entry name" value="Glycogen Phosphorylase B"/>
    <property type="match status" value="1"/>
</dbReference>